<evidence type="ECO:0000256" key="3">
    <source>
        <dbReference type="ARBA" id="ARBA00022777"/>
    </source>
</evidence>
<dbReference type="PANTHER" id="PTHR41299:SF1">
    <property type="entry name" value="THIAMINE PYROPHOSPHOKINASE"/>
    <property type="match status" value="1"/>
</dbReference>
<reference evidence="6" key="1">
    <citation type="submission" date="2020-05" db="EMBL/GenBank/DDBJ databases">
        <authorList>
            <person name="Chiriac C."/>
            <person name="Salcher M."/>
            <person name="Ghai R."/>
            <person name="Kavagutti S V."/>
        </authorList>
    </citation>
    <scope>NUCLEOTIDE SEQUENCE</scope>
</reference>
<dbReference type="SUPFAM" id="SSF63999">
    <property type="entry name" value="Thiamin pyrophosphokinase, catalytic domain"/>
    <property type="match status" value="1"/>
</dbReference>
<dbReference type="InterPro" id="IPR006282">
    <property type="entry name" value="Thi_PPkinase"/>
</dbReference>
<dbReference type="InterPro" id="IPR036371">
    <property type="entry name" value="TPK_B1-bd_sf"/>
</dbReference>
<dbReference type="CDD" id="cd07995">
    <property type="entry name" value="TPK"/>
    <property type="match status" value="1"/>
</dbReference>
<dbReference type="GO" id="GO:0006772">
    <property type="term" value="P:thiamine metabolic process"/>
    <property type="evidence" value="ECO:0007669"/>
    <property type="project" value="InterPro"/>
</dbReference>
<dbReference type="AlphaFoldDB" id="A0A6J7UJG1"/>
<evidence type="ECO:0000256" key="1">
    <source>
        <dbReference type="ARBA" id="ARBA00022679"/>
    </source>
</evidence>
<sequence length="229" mass="24410">MNNETHTQKNTALIFAGGQSPLLHLSKYLPHSQWTIAADSGLDHALSLGVTPGVVVGDSDSVSEEALAIAHSREIEFISAPTDKDFTDTELALSHAVHIGAQRIVVVSAGGGRFDHAHGLLTSLFHPEWAHIQIEAFIDTAHIFVLHGASSLQITGQKNSLVALHAMNGMAHGITTEGLRWPLRNESLAPWVSRGVSNELTGTSGEISLQSGALLVVQPEAFTQIPQES</sequence>
<gene>
    <name evidence="6" type="ORF">UFOPK4347_00760</name>
</gene>
<dbReference type="Pfam" id="PF04263">
    <property type="entry name" value="TPK_catalytic"/>
    <property type="match status" value="1"/>
</dbReference>
<dbReference type="GO" id="GO:0005524">
    <property type="term" value="F:ATP binding"/>
    <property type="evidence" value="ECO:0007669"/>
    <property type="project" value="UniProtKB-KW"/>
</dbReference>
<dbReference type="GO" id="GO:0016301">
    <property type="term" value="F:kinase activity"/>
    <property type="evidence" value="ECO:0007669"/>
    <property type="project" value="UniProtKB-KW"/>
</dbReference>
<dbReference type="NCBIfam" id="TIGR01378">
    <property type="entry name" value="thi_PPkinase"/>
    <property type="match status" value="1"/>
</dbReference>
<dbReference type="InterPro" id="IPR007371">
    <property type="entry name" value="TPK_catalytic"/>
</dbReference>
<proteinExistence type="predicted"/>
<keyword evidence="2" id="KW-0547">Nucleotide-binding</keyword>
<dbReference type="SMART" id="SM00983">
    <property type="entry name" value="TPK_B1_binding"/>
    <property type="match status" value="1"/>
</dbReference>
<evidence type="ECO:0000259" key="5">
    <source>
        <dbReference type="SMART" id="SM00983"/>
    </source>
</evidence>
<keyword evidence="3" id="KW-0418">Kinase</keyword>
<dbReference type="PANTHER" id="PTHR41299">
    <property type="entry name" value="THIAMINE PYROPHOSPHOKINASE"/>
    <property type="match status" value="1"/>
</dbReference>
<evidence type="ECO:0000256" key="4">
    <source>
        <dbReference type="ARBA" id="ARBA00022840"/>
    </source>
</evidence>
<dbReference type="Pfam" id="PF04265">
    <property type="entry name" value="TPK_B1_binding"/>
    <property type="match status" value="1"/>
</dbReference>
<feature type="domain" description="Thiamin pyrophosphokinase thiamin-binding" evidence="5">
    <location>
        <begin position="148"/>
        <end position="215"/>
    </location>
</feature>
<keyword evidence="1" id="KW-0808">Transferase</keyword>
<name>A0A6J7UJG1_9ZZZZ</name>
<dbReference type="GO" id="GO:0009229">
    <property type="term" value="P:thiamine diphosphate biosynthetic process"/>
    <property type="evidence" value="ECO:0007669"/>
    <property type="project" value="InterPro"/>
</dbReference>
<evidence type="ECO:0000256" key="2">
    <source>
        <dbReference type="ARBA" id="ARBA00022741"/>
    </source>
</evidence>
<dbReference type="InterPro" id="IPR036759">
    <property type="entry name" value="TPK_catalytic_sf"/>
</dbReference>
<dbReference type="SUPFAM" id="SSF63862">
    <property type="entry name" value="Thiamin pyrophosphokinase, substrate-binding domain"/>
    <property type="match status" value="1"/>
</dbReference>
<organism evidence="6">
    <name type="scientific">freshwater metagenome</name>
    <dbReference type="NCBI Taxonomy" id="449393"/>
    <lineage>
        <taxon>unclassified sequences</taxon>
        <taxon>metagenomes</taxon>
        <taxon>ecological metagenomes</taxon>
    </lineage>
</organism>
<dbReference type="EMBL" id="CAFBQU010000015">
    <property type="protein sequence ID" value="CAB5064528.1"/>
    <property type="molecule type" value="Genomic_DNA"/>
</dbReference>
<keyword evidence="4" id="KW-0067">ATP-binding</keyword>
<dbReference type="GO" id="GO:0004788">
    <property type="term" value="F:thiamine diphosphokinase activity"/>
    <property type="evidence" value="ECO:0007669"/>
    <property type="project" value="InterPro"/>
</dbReference>
<evidence type="ECO:0000313" key="6">
    <source>
        <dbReference type="EMBL" id="CAB5064528.1"/>
    </source>
</evidence>
<dbReference type="Gene3D" id="3.40.50.10240">
    <property type="entry name" value="Thiamin pyrophosphokinase, catalytic domain"/>
    <property type="match status" value="1"/>
</dbReference>
<dbReference type="GO" id="GO:0030975">
    <property type="term" value="F:thiamine binding"/>
    <property type="evidence" value="ECO:0007669"/>
    <property type="project" value="InterPro"/>
</dbReference>
<accession>A0A6J7UJG1</accession>
<protein>
    <submittedName>
        <fullName evidence="6">Unannotated protein</fullName>
    </submittedName>
</protein>
<dbReference type="InterPro" id="IPR007373">
    <property type="entry name" value="Thiamin_PyroPKinase_B1-bd"/>
</dbReference>
<dbReference type="InterPro" id="IPR053149">
    <property type="entry name" value="TPK"/>
</dbReference>